<dbReference type="Proteomes" id="UP000887576">
    <property type="component" value="Unplaced"/>
</dbReference>
<sequence length="114" mass="12296">MLWTVLLVLIGNVLADPVAPGYSPGYYNCEEAATAVQTWLVVLIVVPTILNLCSVGLLVFSMILIGRLKGVVEAISSSTHWLTRTAIRVGLGPTAKKALIEYAKTKPEFKKLLG</sequence>
<reference evidence="2" key="1">
    <citation type="submission" date="2022-11" db="UniProtKB">
        <authorList>
            <consortium name="WormBaseParasite"/>
        </authorList>
    </citation>
    <scope>IDENTIFICATION</scope>
</reference>
<accession>A0AC34RPF7</accession>
<organism evidence="1 2">
    <name type="scientific">Panagrolaimus sp. JU765</name>
    <dbReference type="NCBI Taxonomy" id="591449"/>
    <lineage>
        <taxon>Eukaryota</taxon>
        <taxon>Metazoa</taxon>
        <taxon>Ecdysozoa</taxon>
        <taxon>Nematoda</taxon>
        <taxon>Chromadorea</taxon>
        <taxon>Rhabditida</taxon>
        <taxon>Tylenchina</taxon>
        <taxon>Panagrolaimomorpha</taxon>
        <taxon>Panagrolaimoidea</taxon>
        <taxon>Panagrolaimidae</taxon>
        <taxon>Panagrolaimus</taxon>
    </lineage>
</organism>
<name>A0AC34RPF7_9BILA</name>
<protein>
    <submittedName>
        <fullName evidence="2">Uncharacterized protein</fullName>
    </submittedName>
</protein>
<evidence type="ECO:0000313" key="2">
    <source>
        <dbReference type="WBParaSite" id="JU765_v2.g8882.t1"/>
    </source>
</evidence>
<proteinExistence type="predicted"/>
<dbReference type="WBParaSite" id="JU765_v2.g8882.t1">
    <property type="protein sequence ID" value="JU765_v2.g8882.t1"/>
    <property type="gene ID" value="JU765_v2.g8882"/>
</dbReference>
<evidence type="ECO:0000313" key="1">
    <source>
        <dbReference type="Proteomes" id="UP000887576"/>
    </source>
</evidence>